<keyword evidence="2" id="KW-0645">Protease</keyword>
<feature type="compositionally biased region" description="Polar residues" evidence="6">
    <location>
        <begin position="523"/>
        <end position="540"/>
    </location>
</feature>
<name>A0ABR3JJE3_9AGAR</name>
<comment type="caution">
    <text evidence="8">The sequence shown here is derived from an EMBL/GenBank/DDBJ whole genome shotgun (WGS) entry which is preliminary data.</text>
</comment>
<dbReference type="InterPro" id="IPR029058">
    <property type="entry name" value="AB_hydrolase_fold"/>
</dbReference>
<reference evidence="9" key="1">
    <citation type="submission" date="2024-06" db="EMBL/GenBank/DDBJ databases">
        <title>Multi-omics analyses provide insights into the biosynthesis of the anticancer antibiotic pleurotin in Hohenbuehelia grisea.</title>
        <authorList>
            <person name="Weaver J.A."/>
            <person name="Alberti F."/>
        </authorList>
    </citation>
    <scope>NUCLEOTIDE SEQUENCE [LARGE SCALE GENOMIC DNA]</scope>
    <source>
        <strain evidence="9">T-177</strain>
    </source>
</reference>
<keyword evidence="9" id="KW-1185">Reference proteome</keyword>
<feature type="region of interest" description="Disordered" evidence="6">
    <location>
        <begin position="523"/>
        <end position="566"/>
    </location>
</feature>
<evidence type="ECO:0008006" key="10">
    <source>
        <dbReference type="Google" id="ProtNLM"/>
    </source>
</evidence>
<evidence type="ECO:0000256" key="2">
    <source>
        <dbReference type="ARBA" id="ARBA00022670"/>
    </source>
</evidence>
<organism evidence="8 9">
    <name type="scientific">Hohenbuehelia grisea</name>
    <dbReference type="NCBI Taxonomy" id="104357"/>
    <lineage>
        <taxon>Eukaryota</taxon>
        <taxon>Fungi</taxon>
        <taxon>Dikarya</taxon>
        <taxon>Basidiomycota</taxon>
        <taxon>Agaricomycotina</taxon>
        <taxon>Agaricomycetes</taxon>
        <taxon>Agaricomycetidae</taxon>
        <taxon>Agaricales</taxon>
        <taxon>Pleurotineae</taxon>
        <taxon>Pleurotaceae</taxon>
        <taxon>Hohenbuehelia</taxon>
    </lineage>
</organism>
<evidence type="ECO:0000313" key="8">
    <source>
        <dbReference type="EMBL" id="KAL0955656.1"/>
    </source>
</evidence>
<evidence type="ECO:0000256" key="7">
    <source>
        <dbReference type="SAM" id="SignalP"/>
    </source>
</evidence>
<sequence>MVSPRQWKLAVVLASLSSLAHAALPDGRFNGNIMPHPAIPPVEVPEGLPVVSRNGTQLPPYNQTYIFDQLIDHNNPSLGTFKQRFWHTYEFYEPGGPIILMTPGEANAQPYSGYLTNRTINGLIAQQQNGSAIVLEHRFYGLSNPKPDLSAESLKLHTIQQAIDDLEYFAKNVKLPQPDGDKVAPGQAPWILIGGSYSGALTSFTMVNKPNLFHAGYASSAVVESILDFWRYFEPVRQNMPRNCSADVQAVIAHIDTVFKGNNATAIQAIKDNFGLGIVTHLDDVAGALRNNLWDWQSLQVTSGPNTTFTRFCDSLEVKNGVSAPASGWGVETALPAWGNFWKSGYLRNVCGKQNAEDCLGSYNVTQDYWTNTTVDNANRSWFWIVCNEVGFLQEGAPTGQPSLVTRLVQPAYDLRQCQQMFPAAFPKPPNVNVARTNAAYKGWNVKINRLFFANGLRDPWREATMSAQSITVNVKSTSQQPIAMGDGFHCTDLSAGSAVDATVNAVQQKALASMKTWLTQWKPTSTHAGPKGNSPQIDSRPSFGRNSREKPVNAWFRPSSSFNGA</sequence>
<feature type="chain" id="PRO_5047090108" description="Peptidase S28" evidence="7">
    <location>
        <begin position="23"/>
        <end position="566"/>
    </location>
</feature>
<evidence type="ECO:0000256" key="6">
    <source>
        <dbReference type="SAM" id="MobiDB-lite"/>
    </source>
</evidence>
<dbReference type="PANTHER" id="PTHR11010">
    <property type="entry name" value="PROTEASE S28 PRO-X CARBOXYPEPTIDASE-RELATED"/>
    <property type="match status" value="1"/>
</dbReference>
<keyword evidence="4" id="KW-0378">Hydrolase</keyword>
<evidence type="ECO:0000313" key="9">
    <source>
        <dbReference type="Proteomes" id="UP001556367"/>
    </source>
</evidence>
<dbReference type="Pfam" id="PF05577">
    <property type="entry name" value="Peptidase_S28"/>
    <property type="match status" value="1"/>
</dbReference>
<evidence type="ECO:0000256" key="5">
    <source>
        <dbReference type="ARBA" id="ARBA00023180"/>
    </source>
</evidence>
<dbReference type="InterPro" id="IPR008758">
    <property type="entry name" value="Peptidase_S28"/>
</dbReference>
<dbReference type="Proteomes" id="UP001556367">
    <property type="component" value="Unassembled WGS sequence"/>
</dbReference>
<evidence type="ECO:0000256" key="4">
    <source>
        <dbReference type="ARBA" id="ARBA00022801"/>
    </source>
</evidence>
<dbReference type="EMBL" id="JASNQZ010000006">
    <property type="protein sequence ID" value="KAL0955656.1"/>
    <property type="molecule type" value="Genomic_DNA"/>
</dbReference>
<evidence type="ECO:0000256" key="3">
    <source>
        <dbReference type="ARBA" id="ARBA00022729"/>
    </source>
</evidence>
<accession>A0ABR3JJE3</accession>
<protein>
    <recommendedName>
        <fullName evidence="10">Peptidase S28</fullName>
    </recommendedName>
</protein>
<proteinExistence type="inferred from homology"/>
<keyword evidence="3 7" id="KW-0732">Signal</keyword>
<gene>
    <name evidence="8" type="ORF">HGRIS_001883</name>
</gene>
<dbReference type="PANTHER" id="PTHR11010:SF23">
    <property type="entry name" value="SERINE PEPTIDASE"/>
    <property type="match status" value="1"/>
</dbReference>
<dbReference type="SUPFAM" id="SSF53474">
    <property type="entry name" value="alpha/beta-Hydrolases"/>
    <property type="match status" value="1"/>
</dbReference>
<dbReference type="Gene3D" id="3.40.50.1820">
    <property type="entry name" value="alpha/beta hydrolase"/>
    <property type="match status" value="2"/>
</dbReference>
<comment type="similarity">
    <text evidence="1">Belongs to the peptidase S28 family.</text>
</comment>
<evidence type="ECO:0000256" key="1">
    <source>
        <dbReference type="ARBA" id="ARBA00011079"/>
    </source>
</evidence>
<feature type="signal peptide" evidence="7">
    <location>
        <begin position="1"/>
        <end position="22"/>
    </location>
</feature>
<keyword evidence="5" id="KW-0325">Glycoprotein</keyword>